<accession>A0A3N2PVR9</accession>
<evidence type="ECO:0000256" key="2">
    <source>
        <dbReference type="ARBA" id="ARBA00022980"/>
    </source>
</evidence>
<dbReference type="Gene3D" id="2.30.170.40">
    <property type="entry name" value="Ribosomal protein L28/L24"/>
    <property type="match status" value="1"/>
</dbReference>
<dbReference type="Proteomes" id="UP000272025">
    <property type="component" value="Unassembled WGS sequence"/>
</dbReference>
<reference evidence="5 6" key="1">
    <citation type="journal article" date="2018" name="Mol. Ecol.">
        <title>The obligate alkalophilic soda-lake fungus Sodiomyces alkalinus has shifted to a protein diet.</title>
        <authorList>
            <person name="Grum-Grzhimaylo A.A."/>
            <person name="Falkoski D.L."/>
            <person name="van den Heuvel J."/>
            <person name="Valero-Jimenez C.A."/>
            <person name="Min B."/>
            <person name="Choi I.G."/>
            <person name="Lipzen A."/>
            <person name="Daum C.G."/>
            <person name="Aanen D.K."/>
            <person name="Tsang A."/>
            <person name="Henrissat B."/>
            <person name="Bilanenko E.N."/>
            <person name="de Vries R.P."/>
            <person name="van Kan J.A.L."/>
            <person name="Grigoriev I.V."/>
            <person name="Debets A.J.M."/>
        </authorList>
    </citation>
    <scope>NUCLEOTIDE SEQUENCE [LARGE SCALE GENOMIC DNA]</scope>
    <source>
        <strain evidence="5 6">F11</strain>
    </source>
</reference>
<protein>
    <recommendedName>
        <fullName evidence="7">50S ribosomal protein L24</fullName>
    </recommendedName>
</protein>
<dbReference type="RefSeq" id="XP_028466401.1">
    <property type="nucleotide sequence ID" value="XM_028611905.1"/>
</dbReference>
<dbReference type="InterPro" id="IPR037147">
    <property type="entry name" value="Ribosomal_bL28_sf"/>
</dbReference>
<gene>
    <name evidence="5" type="ORF">SODALDRAFT_333201</name>
</gene>
<sequence length="283" mass="31463">MRHLTPQRGTAASLRTLTSTLTRLSVSSQHHQQTPQAPPPSLTSRPFSTTPAPQTKTINLRRIPKDPVPPYPYGDRLLYKQSNNGLYGTATIRHGNNISSDNKVKSPRTWRPNIHRKRLWSAALGAWVRAKLSMRVLRTIRREGGGIDAYVLKSKPARLRELGPGGWRLRWLVMQTAAVRARFDHDRARLGLPPLPGSPADNEDLVKVMLDYATPGPLSAASREILARRAAQVQAMEAAAREAAEVEFALGEEAEVPDEMLAEDLVDEVVLKDVEEQSKDKKP</sequence>
<dbReference type="EMBL" id="ML119055">
    <property type="protein sequence ID" value="ROT38595.1"/>
    <property type="molecule type" value="Genomic_DNA"/>
</dbReference>
<feature type="region of interest" description="Disordered" evidence="4">
    <location>
        <begin position="25"/>
        <end position="56"/>
    </location>
</feature>
<comment type="similarity">
    <text evidence="1">Belongs to the bacterial ribosomal protein bL28 family.</text>
</comment>
<organism evidence="5 6">
    <name type="scientific">Sodiomyces alkalinus (strain CBS 110278 / VKM F-3762 / F11)</name>
    <name type="common">Alkaliphilic filamentous fungus</name>
    <dbReference type="NCBI Taxonomy" id="1314773"/>
    <lineage>
        <taxon>Eukaryota</taxon>
        <taxon>Fungi</taxon>
        <taxon>Dikarya</taxon>
        <taxon>Ascomycota</taxon>
        <taxon>Pezizomycotina</taxon>
        <taxon>Sordariomycetes</taxon>
        <taxon>Hypocreomycetidae</taxon>
        <taxon>Glomerellales</taxon>
        <taxon>Plectosphaerellaceae</taxon>
        <taxon>Sodiomyces</taxon>
    </lineage>
</organism>
<dbReference type="GO" id="GO:0005762">
    <property type="term" value="C:mitochondrial large ribosomal subunit"/>
    <property type="evidence" value="ECO:0007669"/>
    <property type="project" value="TreeGrafter"/>
</dbReference>
<keyword evidence="2" id="KW-0689">Ribosomal protein</keyword>
<proteinExistence type="inferred from homology"/>
<evidence type="ECO:0000313" key="5">
    <source>
        <dbReference type="EMBL" id="ROT38595.1"/>
    </source>
</evidence>
<dbReference type="OrthoDB" id="361870at2759"/>
<dbReference type="InterPro" id="IPR034704">
    <property type="entry name" value="Ribosomal_bL28/bL31-like_sf"/>
</dbReference>
<dbReference type="GO" id="GO:0003735">
    <property type="term" value="F:structural constituent of ribosome"/>
    <property type="evidence" value="ECO:0007669"/>
    <property type="project" value="InterPro"/>
</dbReference>
<dbReference type="STRING" id="1314773.A0A3N2PVR9"/>
<dbReference type="PANTHER" id="PTHR13528">
    <property type="entry name" value="39S RIBOSOMAL PROTEIN L28, MITOCHONDRIAL"/>
    <property type="match status" value="1"/>
</dbReference>
<evidence type="ECO:0000313" key="6">
    <source>
        <dbReference type="Proteomes" id="UP000272025"/>
    </source>
</evidence>
<feature type="compositionally biased region" description="Low complexity" evidence="4">
    <location>
        <begin position="25"/>
        <end position="35"/>
    </location>
</feature>
<keyword evidence="6" id="KW-1185">Reference proteome</keyword>
<dbReference type="AlphaFoldDB" id="A0A3N2PVR9"/>
<evidence type="ECO:0000256" key="1">
    <source>
        <dbReference type="ARBA" id="ARBA00008760"/>
    </source>
</evidence>
<keyword evidence="3" id="KW-0687">Ribonucleoprotein</keyword>
<name>A0A3N2PVR9_SODAK</name>
<feature type="compositionally biased region" description="Polar residues" evidence="4">
    <location>
        <begin position="42"/>
        <end position="56"/>
    </location>
</feature>
<dbReference type="InterPro" id="IPR026569">
    <property type="entry name" value="Ribosomal_bL28"/>
</dbReference>
<dbReference type="Pfam" id="PF00830">
    <property type="entry name" value="Ribosomal_L28"/>
    <property type="match status" value="1"/>
</dbReference>
<evidence type="ECO:0008006" key="7">
    <source>
        <dbReference type="Google" id="ProtNLM"/>
    </source>
</evidence>
<dbReference type="PANTHER" id="PTHR13528:SF2">
    <property type="entry name" value="LARGE RIBOSOMAL SUBUNIT PROTEIN BL28M"/>
    <property type="match status" value="1"/>
</dbReference>
<evidence type="ECO:0000256" key="4">
    <source>
        <dbReference type="SAM" id="MobiDB-lite"/>
    </source>
</evidence>
<evidence type="ECO:0000256" key="3">
    <source>
        <dbReference type="ARBA" id="ARBA00023274"/>
    </source>
</evidence>
<dbReference type="GeneID" id="39580383"/>
<dbReference type="SUPFAM" id="SSF143800">
    <property type="entry name" value="L28p-like"/>
    <property type="match status" value="1"/>
</dbReference>